<accession>A0A9W2VH36</accession>
<proteinExistence type="predicted"/>
<evidence type="ECO:0000313" key="3">
    <source>
        <dbReference type="RefSeq" id="XP_053757838.1"/>
    </source>
</evidence>
<reference evidence="3" key="1">
    <citation type="submission" date="2025-08" db="UniProtKB">
        <authorList>
            <consortium name="RefSeq"/>
        </authorList>
    </citation>
    <scope>IDENTIFICATION</scope>
    <source>
        <tissue evidence="3">Whole blood</tissue>
    </source>
</reference>
<evidence type="ECO:0000313" key="2">
    <source>
        <dbReference type="Proteomes" id="UP001165780"/>
    </source>
</evidence>
<dbReference type="GeneID" id="109260674"/>
<organism evidence="2 3">
    <name type="scientific">Panthera pardus</name>
    <name type="common">Leopard</name>
    <name type="synonym">Felis pardus</name>
    <dbReference type="NCBI Taxonomy" id="9691"/>
    <lineage>
        <taxon>Eukaryota</taxon>
        <taxon>Metazoa</taxon>
        <taxon>Chordata</taxon>
        <taxon>Craniata</taxon>
        <taxon>Vertebrata</taxon>
        <taxon>Euteleostomi</taxon>
        <taxon>Mammalia</taxon>
        <taxon>Eutheria</taxon>
        <taxon>Laurasiatheria</taxon>
        <taxon>Carnivora</taxon>
        <taxon>Feliformia</taxon>
        <taxon>Felidae</taxon>
        <taxon>Pantherinae</taxon>
        <taxon>Panthera</taxon>
    </lineage>
</organism>
<name>A0A9W2VH36_PANPR</name>
<gene>
    <name evidence="3" type="primary">LOC109260674</name>
</gene>
<feature type="compositionally biased region" description="Basic residues" evidence="1">
    <location>
        <begin position="41"/>
        <end position="50"/>
    </location>
</feature>
<evidence type="ECO:0000256" key="1">
    <source>
        <dbReference type="SAM" id="MobiDB-lite"/>
    </source>
</evidence>
<feature type="region of interest" description="Disordered" evidence="1">
    <location>
        <begin position="184"/>
        <end position="204"/>
    </location>
</feature>
<protein>
    <submittedName>
        <fullName evidence="3">Uncharacterized protein LOC109260674</fullName>
    </submittedName>
</protein>
<dbReference type="Proteomes" id="UP001165780">
    <property type="component" value="Unplaced"/>
</dbReference>
<keyword evidence="2" id="KW-1185">Reference proteome</keyword>
<dbReference type="AlphaFoldDB" id="A0A9W2VH36"/>
<sequence>MAGTSSSAETWEVTAVGAMLSRGKRDGVTWGLGVRSKFWKPRGTRGRRLSARSDTPPGRGERSDEINGNFRMPVSARWGAKSGKLGSAPGERGRVTAPPWLGGRGARGGATFPEVAAGGIPGPPRSAPASGREHTSVLPSTEIRKAGRRRRAPREGSLKMHPERSNLENRGYSSNLADLVLNDSTLPLPHGIQPKKQAGATGVE</sequence>
<feature type="compositionally biased region" description="Basic and acidic residues" evidence="1">
    <location>
        <begin position="153"/>
        <end position="167"/>
    </location>
</feature>
<dbReference type="RefSeq" id="XP_053757838.1">
    <property type="nucleotide sequence ID" value="XM_053901863.1"/>
</dbReference>
<feature type="region of interest" description="Disordered" evidence="1">
    <location>
        <begin position="41"/>
        <end position="172"/>
    </location>
</feature>